<dbReference type="NCBIfam" id="TIGR01011">
    <property type="entry name" value="rpsB_bact"/>
    <property type="match status" value="1"/>
</dbReference>
<evidence type="ECO:0008006" key="5">
    <source>
        <dbReference type="Google" id="ProtNLM"/>
    </source>
</evidence>
<feature type="region of interest" description="Disordered" evidence="2">
    <location>
        <begin position="349"/>
        <end position="401"/>
    </location>
</feature>
<dbReference type="SUPFAM" id="SSF52313">
    <property type="entry name" value="Ribosomal protein S2"/>
    <property type="match status" value="1"/>
</dbReference>
<dbReference type="HAMAP" id="MF_00291_B">
    <property type="entry name" value="Ribosomal_uS2_B"/>
    <property type="match status" value="1"/>
</dbReference>
<comment type="caution">
    <text evidence="3">The sequence shown here is derived from an EMBL/GenBank/DDBJ whole genome shotgun (WGS) entry which is preliminary data.</text>
</comment>
<dbReference type="PANTHER" id="PTHR12534">
    <property type="entry name" value="30S RIBOSOMAL PROTEIN S2 PROKARYOTIC AND ORGANELLAR"/>
    <property type="match status" value="1"/>
</dbReference>
<dbReference type="CDD" id="cd01425">
    <property type="entry name" value="RPS2"/>
    <property type="match status" value="1"/>
</dbReference>
<dbReference type="PRINTS" id="PR00395">
    <property type="entry name" value="RIBOSOMALS2"/>
</dbReference>
<comment type="similarity">
    <text evidence="1">Belongs to the universal ribosomal protein uS2 family.</text>
</comment>
<dbReference type="Gene3D" id="3.40.50.10490">
    <property type="entry name" value="Glucose-6-phosphate isomerase like protein, domain 1"/>
    <property type="match status" value="1"/>
</dbReference>
<gene>
    <name evidence="3" type="ORF">SLS60_006642</name>
</gene>
<protein>
    <recommendedName>
        <fullName evidence="5">30S ribosomal protein S2</fullName>
    </recommendedName>
</protein>
<dbReference type="Pfam" id="PF00318">
    <property type="entry name" value="Ribosomal_S2"/>
    <property type="match status" value="1"/>
</dbReference>
<feature type="compositionally biased region" description="Basic residues" evidence="2">
    <location>
        <begin position="1"/>
        <end position="11"/>
    </location>
</feature>
<sequence length="401" mass="44293">MIIRHVARAGRRALAQNPSQPWRRLLSTQTDSLETSAENSFKQLHSLEGQFNATAPVQHAVPSFDPETATSNPLSAQATESVAEQYHRFKKQQAQIGKLGSDISPHYQPHTLLNNPPSPADVTLELLLASEAHQGHATSLWNPANARYIHGIRQGVHIISLEATAAHLRRAAKVVKEVAKRGGLVLFVGTREGQDRAVARASELAKGYHLFERWIPGSITNGQQILSKCRTMVVNEKDEEIPGFEEQLYDRPVLRPDLVVCLNPLENYVLLHECALNNIPTIGVIDTNADPTWVTYPIPANDDSLRCIQVIAGVLGRAGEAGQKERLTLAEQGQVTYRPAQDLELPEALQDKEKATPAAEEDSNLNLDNSLENADEFEDKLDQARNHEISDRAARGIKKVD</sequence>
<organism evidence="3 4">
    <name type="scientific">Paraconiothyrium brasiliense</name>
    <dbReference type="NCBI Taxonomy" id="300254"/>
    <lineage>
        <taxon>Eukaryota</taxon>
        <taxon>Fungi</taxon>
        <taxon>Dikarya</taxon>
        <taxon>Ascomycota</taxon>
        <taxon>Pezizomycotina</taxon>
        <taxon>Dothideomycetes</taxon>
        <taxon>Pleosporomycetidae</taxon>
        <taxon>Pleosporales</taxon>
        <taxon>Massarineae</taxon>
        <taxon>Didymosphaeriaceae</taxon>
        <taxon>Paraconiothyrium</taxon>
    </lineage>
</organism>
<dbReference type="EMBL" id="JAKJXO020000008">
    <property type="protein sequence ID" value="KAL1601727.1"/>
    <property type="molecule type" value="Genomic_DNA"/>
</dbReference>
<evidence type="ECO:0000256" key="1">
    <source>
        <dbReference type="ARBA" id="ARBA00006242"/>
    </source>
</evidence>
<dbReference type="InterPro" id="IPR001865">
    <property type="entry name" value="Ribosomal_uS2"/>
</dbReference>
<reference evidence="3 4" key="1">
    <citation type="submission" date="2024-02" db="EMBL/GenBank/DDBJ databases">
        <title>De novo assembly and annotation of 12 fungi associated with fruit tree decline syndrome in Ontario, Canada.</title>
        <authorList>
            <person name="Sulman M."/>
            <person name="Ellouze W."/>
            <person name="Ilyukhin E."/>
        </authorList>
    </citation>
    <scope>NUCLEOTIDE SEQUENCE [LARGE SCALE GENOMIC DNA]</scope>
    <source>
        <strain evidence="3 4">M42-189</strain>
    </source>
</reference>
<evidence type="ECO:0000313" key="3">
    <source>
        <dbReference type="EMBL" id="KAL1601727.1"/>
    </source>
</evidence>
<dbReference type="Proteomes" id="UP001521785">
    <property type="component" value="Unassembled WGS sequence"/>
</dbReference>
<feature type="region of interest" description="Disordered" evidence="2">
    <location>
        <begin position="1"/>
        <end position="23"/>
    </location>
</feature>
<proteinExistence type="inferred from homology"/>
<evidence type="ECO:0000313" key="4">
    <source>
        <dbReference type="Proteomes" id="UP001521785"/>
    </source>
</evidence>
<evidence type="ECO:0000256" key="2">
    <source>
        <dbReference type="SAM" id="MobiDB-lite"/>
    </source>
</evidence>
<dbReference type="PANTHER" id="PTHR12534:SF0">
    <property type="entry name" value="SMALL RIBOSOMAL SUBUNIT PROTEIN US2M"/>
    <property type="match status" value="1"/>
</dbReference>
<feature type="compositionally biased region" description="Basic and acidic residues" evidence="2">
    <location>
        <begin position="380"/>
        <end position="401"/>
    </location>
</feature>
<accession>A0ABR3RBJ7</accession>
<dbReference type="InterPro" id="IPR005706">
    <property type="entry name" value="Ribosomal_uS2_bac/mit/plastid"/>
</dbReference>
<name>A0ABR3RBJ7_9PLEO</name>
<keyword evidence="4" id="KW-1185">Reference proteome</keyword>
<dbReference type="InterPro" id="IPR023591">
    <property type="entry name" value="Ribosomal_uS2_flav_dom_sf"/>
</dbReference>